<dbReference type="KEGG" id="mpi:Mpet_2437"/>
<evidence type="ECO:0000256" key="1">
    <source>
        <dbReference type="ARBA" id="ARBA00010088"/>
    </source>
</evidence>
<dbReference type="GO" id="GO:0047372">
    <property type="term" value="F:monoacylglycerol lipase activity"/>
    <property type="evidence" value="ECO:0007669"/>
    <property type="project" value="TreeGrafter"/>
</dbReference>
<reference evidence="6 7" key="1">
    <citation type="journal article" date="2010" name="Stand. Genomic Sci.">
        <title>Complete genome sequence of Methanoplanus petrolearius type strain (SEBR 4847).</title>
        <authorList>
            <person name="Brambilla E."/>
            <person name="Djao O.D."/>
            <person name="Daligault H."/>
            <person name="Lapidus A."/>
            <person name="Lucas S."/>
            <person name="Hammon N."/>
            <person name="Nolan M."/>
            <person name="Tice H."/>
            <person name="Cheng J.F."/>
            <person name="Han C."/>
            <person name="Tapia R."/>
            <person name="Goodwin L."/>
            <person name="Pitluck S."/>
            <person name="Liolios K."/>
            <person name="Ivanova N."/>
            <person name="Mavromatis K."/>
            <person name="Mikhailova N."/>
            <person name="Pati A."/>
            <person name="Chen A."/>
            <person name="Palaniappan K."/>
            <person name="Land M."/>
            <person name="Hauser L."/>
            <person name="Chang Y.J."/>
            <person name="Jeffries C.D."/>
            <person name="Rohde M."/>
            <person name="Spring S."/>
            <person name="Sikorski J."/>
            <person name="Goker M."/>
            <person name="Woyke T."/>
            <person name="Bristow J."/>
            <person name="Eisen J.A."/>
            <person name="Markowitz V."/>
            <person name="Hugenholtz P."/>
            <person name="Kyrpides N.C."/>
            <person name="Klenk H.P."/>
        </authorList>
    </citation>
    <scope>NUCLEOTIDE SEQUENCE [LARGE SCALE GENOMIC DNA]</scope>
    <source>
        <strain evidence="7">DSM 11571 / OCM 486 / SEBR 4847</strain>
    </source>
</reference>
<accession>E1REE0</accession>
<keyword evidence="2 3" id="KW-0378">Hydrolase</keyword>
<dbReference type="GO" id="GO:0016020">
    <property type="term" value="C:membrane"/>
    <property type="evidence" value="ECO:0007669"/>
    <property type="project" value="TreeGrafter"/>
</dbReference>
<name>E1REE0_METP4</name>
<dbReference type="ESTHER" id="metp4-e1ree0">
    <property type="family name" value="Proline_iminopeptidase"/>
</dbReference>
<feature type="active site" description="Proton donor" evidence="4">
    <location>
        <position position="315"/>
    </location>
</feature>
<feature type="domain" description="AB hydrolase-1" evidence="5">
    <location>
        <begin position="75"/>
        <end position="321"/>
    </location>
</feature>
<comment type="catalytic activity">
    <reaction evidence="3">
        <text>Release of N-terminal proline from a peptide.</text>
        <dbReference type="EC" id="3.4.11.5"/>
    </reaction>
</comment>
<dbReference type="InterPro" id="IPR000073">
    <property type="entry name" value="AB_hydrolase_1"/>
</dbReference>
<comment type="function">
    <text evidence="3">Cleaves H-Pro-AMC as well as a wide spectrum of amino acid substrates and several peptide substrates without a proline at the N-terminus.</text>
</comment>
<dbReference type="Pfam" id="PF00561">
    <property type="entry name" value="Abhydrolase_1"/>
    <property type="match status" value="1"/>
</dbReference>
<organism evidence="6 7">
    <name type="scientific">Methanolacinia petrolearia (strain DSM 11571 / OCM 486 / SEBR 4847)</name>
    <name type="common">Methanoplanus petrolearius</name>
    <dbReference type="NCBI Taxonomy" id="679926"/>
    <lineage>
        <taxon>Archaea</taxon>
        <taxon>Methanobacteriati</taxon>
        <taxon>Methanobacteriota</taxon>
        <taxon>Stenosarchaea group</taxon>
        <taxon>Methanomicrobia</taxon>
        <taxon>Methanomicrobiales</taxon>
        <taxon>Methanomicrobiaceae</taxon>
        <taxon>Methanolacinia</taxon>
    </lineage>
</organism>
<dbReference type="GO" id="GO:0046464">
    <property type="term" value="P:acylglycerol catabolic process"/>
    <property type="evidence" value="ECO:0007669"/>
    <property type="project" value="TreeGrafter"/>
</dbReference>
<dbReference type="InterPro" id="IPR005945">
    <property type="entry name" value="Pro_imino_pep"/>
</dbReference>
<dbReference type="HOGENOM" id="CLU_020336_15_0_2"/>
<sequence length="337" mass="37640" precursor="true">MTGVMESGNHVLCATVILILLLLFVFAALCTTMPSKYGDKINITNMDDNNREGYISTGNGRIWFRIVGADGKKTPLLLLHGGPGASHDYFESLSVLSDERPVIFYDQLGCGNSDKPEDLSIYTVENYVKELGEVRSALGLDEVHILGQSWGGGLAAAYYLDGNPEGVKSLILSSPLLDTGRWISDQKAYLSEMPEEIQEHVRHAEETGNYDSKEYQDAMNYYYSVHLCRLDPWPPVLIKTFEKMSIPVYMHMWGPSEFTCTGTLKSFNLTGNLSEIDVPVFFICGEYDEAAPGSMKYFSGLVNNPELLIIKDASHENHLEKEEEYTEAVRKFLNAAD</sequence>
<dbReference type="SUPFAM" id="SSF53474">
    <property type="entry name" value="alpha/beta-Hydrolases"/>
    <property type="match status" value="1"/>
</dbReference>
<dbReference type="eggNOG" id="arCOG01648">
    <property type="taxonomic scope" value="Archaea"/>
</dbReference>
<dbReference type="InterPro" id="IPR002410">
    <property type="entry name" value="Peptidase_S33"/>
</dbReference>
<evidence type="ECO:0000313" key="7">
    <source>
        <dbReference type="Proteomes" id="UP000006565"/>
    </source>
</evidence>
<dbReference type="EMBL" id="CP002117">
    <property type="protein sequence ID" value="ADN37183.1"/>
    <property type="molecule type" value="Genomic_DNA"/>
</dbReference>
<dbReference type="InterPro" id="IPR029058">
    <property type="entry name" value="AB_hydrolase_fold"/>
</dbReference>
<feature type="active site" description="Nucleophile" evidence="4">
    <location>
        <position position="149"/>
    </location>
</feature>
<dbReference type="InterPro" id="IPR050266">
    <property type="entry name" value="AB_hydrolase_sf"/>
</dbReference>
<protein>
    <recommendedName>
        <fullName evidence="3">Proline iminopeptidase</fullName>
        <shortName evidence="3">PIP</shortName>
        <ecNumber evidence="3">3.4.11.5</ecNumber>
    </recommendedName>
    <alternativeName>
        <fullName evidence="3">Prolyl aminopeptidase</fullName>
    </alternativeName>
    <alternativeName>
        <fullName evidence="3">Tricorn protease-interacting factor F1</fullName>
    </alternativeName>
</protein>
<dbReference type="EC" id="3.4.11.5" evidence="3"/>
<evidence type="ECO:0000313" key="6">
    <source>
        <dbReference type="EMBL" id="ADN37183.1"/>
    </source>
</evidence>
<gene>
    <name evidence="6" type="ordered locus">Mpet_2437</name>
</gene>
<dbReference type="AlphaFoldDB" id="E1REE0"/>
<evidence type="ECO:0000256" key="4">
    <source>
        <dbReference type="PIRSR" id="PIRSR005539-1"/>
    </source>
</evidence>
<comment type="subunit">
    <text evidence="3">Part of the tricorn proteolytic complex.</text>
</comment>
<dbReference type="NCBIfam" id="TIGR01250">
    <property type="entry name" value="pro_imino_pep_2"/>
    <property type="match status" value="1"/>
</dbReference>
<keyword evidence="3" id="KW-0645">Protease</keyword>
<evidence type="ECO:0000256" key="2">
    <source>
        <dbReference type="ARBA" id="ARBA00022801"/>
    </source>
</evidence>
<dbReference type="PRINTS" id="PR00793">
    <property type="entry name" value="PROAMNOPTASE"/>
</dbReference>
<dbReference type="PIRSF" id="PIRSF005539">
    <property type="entry name" value="Pept_S33_TRI_F1"/>
    <property type="match status" value="1"/>
</dbReference>
<keyword evidence="3" id="KW-0031">Aminopeptidase</keyword>
<keyword evidence="7" id="KW-1185">Reference proteome</keyword>
<dbReference type="GO" id="GO:0004177">
    <property type="term" value="F:aminopeptidase activity"/>
    <property type="evidence" value="ECO:0007669"/>
    <property type="project" value="UniProtKB-KW"/>
</dbReference>
<dbReference type="STRING" id="679926.Mpet_2437"/>
<evidence type="ECO:0000259" key="5">
    <source>
        <dbReference type="Pfam" id="PF00561"/>
    </source>
</evidence>
<feature type="active site" evidence="4">
    <location>
        <position position="288"/>
    </location>
</feature>
<dbReference type="GO" id="GO:0006508">
    <property type="term" value="P:proteolysis"/>
    <property type="evidence" value="ECO:0007669"/>
    <property type="project" value="UniProtKB-KW"/>
</dbReference>
<dbReference type="Proteomes" id="UP000006565">
    <property type="component" value="Chromosome"/>
</dbReference>
<dbReference type="PANTHER" id="PTHR43798:SF33">
    <property type="entry name" value="HYDROLASE, PUTATIVE (AFU_ORTHOLOGUE AFUA_2G14860)-RELATED"/>
    <property type="match status" value="1"/>
</dbReference>
<proteinExistence type="inferred from homology"/>
<comment type="similarity">
    <text evidence="1 3">Belongs to the peptidase S33 family.</text>
</comment>
<dbReference type="Gene3D" id="3.40.50.1820">
    <property type="entry name" value="alpha/beta hydrolase"/>
    <property type="match status" value="1"/>
</dbReference>
<evidence type="ECO:0000256" key="3">
    <source>
        <dbReference type="PIRNR" id="PIRNR005539"/>
    </source>
</evidence>
<dbReference type="PANTHER" id="PTHR43798">
    <property type="entry name" value="MONOACYLGLYCEROL LIPASE"/>
    <property type="match status" value="1"/>
</dbReference>